<evidence type="ECO:0000313" key="1">
    <source>
        <dbReference type="EMBL" id="QED38282.1"/>
    </source>
</evidence>
<dbReference type="KEGG" id="anp:FK178_11405"/>
<dbReference type="Proteomes" id="UP000321954">
    <property type="component" value="Chromosome"/>
</dbReference>
<proteinExistence type="predicted"/>
<reference evidence="1 2" key="1">
    <citation type="submission" date="2019-08" db="EMBL/GenBank/DDBJ databases">
        <title>Antarcticibacterium arcticum sp. nov., a bacterium isolated from marine sediment of the Canadian Beaufort Sea.</title>
        <authorList>
            <person name="Lee Y.M."/>
            <person name="Baek K."/>
            <person name="Lee D.-H."/>
            <person name="Shin S.C."/>
            <person name="Jin Y.K."/>
            <person name="Park Y."/>
        </authorList>
    </citation>
    <scope>NUCLEOTIDE SEQUENCE [LARGE SCALE GENOMIC DNA]</scope>
    <source>
        <strain evidence="1 2">PAMC 28998</strain>
    </source>
</reference>
<dbReference type="AlphaFoldDB" id="A0A5B8YK97"/>
<dbReference type="EMBL" id="CP042476">
    <property type="protein sequence ID" value="QED38282.1"/>
    <property type="molecule type" value="Genomic_DNA"/>
</dbReference>
<keyword evidence="2" id="KW-1185">Reference proteome</keyword>
<dbReference type="RefSeq" id="WP_146835099.1">
    <property type="nucleotide sequence ID" value="NZ_CP042476.1"/>
</dbReference>
<name>A0A5B8YK97_9FLAO</name>
<sequence length="210" mass="24347">MIFSHYTPRKQSFSHLIIALIISSFSVSCGTTTPVIDRNDPAENQIVDEEVRKFSDAGIIHIESNFYNHNFKGILKAYNNGDRLAKMQLNNSLTEAEIKELLNPDQIEWLLQQLEQVDKVPYTPLMASKKVVLEDLTIKKDRNYGQSNQRLKELDKDRMIISTPVFTRNREYAFVDVSKGRLNGMYTTINLYQKSGDKFVFYKTLFGYME</sequence>
<accession>A0A5B8YK97</accession>
<organism evidence="1 2">
    <name type="scientific">Antarcticibacterium arcticum</name>
    <dbReference type="NCBI Taxonomy" id="2585771"/>
    <lineage>
        <taxon>Bacteria</taxon>
        <taxon>Pseudomonadati</taxon>
        <taxon>Bacteroidota</taxon>
        <taxon>Flavobacteriia</taxon>
        <taxon>Flavobacteriales</taxon>
        <taxon>Flavobacteriaceae</taxon>
        <taxon>Antarcticibacterium</taxon>
    </lineage>
</organism>
<evidence type="ECO:0000313" key="2">
    <source>
        <dbReference type="Proteomes" id="UP000321954"/>
    </source>
</evidence>
<protein>
    <submittedName>
        <fullName evidence="1">Uncharacterized protein</fullName>
    </submittedName>
</protein>
<gene>
    <name evidence="1" type="ORF">FK178_11405</name>
</gene>